<keyword evidence="3" id="KW-1133">Transmembrane helix</keyword>
<evidence type="ECO:0000256" key="2">
    <source>
        <dbReference type="ARBA" id="ARBA00022692"/>
    </source>
</evidence>
<dbReference type="FunCoup" id="A0A2T2ZSX1">
    <property type="interactions" value="67"/>
</dbReference>
<evidence type="ECO:0000256" key="5">
    <source>
        <dbReference type="SAM" id="MobiDB-lite"/>
    </source>
</evidence>
<dbReference type="GO" id="GO:0032469">
    <property type="term" value="P:endoplasmic reticulum calcium ion homeostasis"/>
    <property type="evidence" value="ECO:0007669"/>
    <property type="project" value="InterPro"/>
</dbReference>
<feature type="compositionally biased region" description="Basic and acidic residues" evidence="5">
    <location>
        <begin position="395"/>
        <end position="408"/>
    </location>
</feature>
<keyword evidence="4" id="KW-0472">Membrane</keyword>
<comment type="subcellular location">
    <subcellularLocation>
        <location evidence="1">Membrane</location>
        <topology evidence="1">Single-pass membrane protein</topology>
    </subcellularLocation>
</comment>
<dbReference type="InterPro" id="IPR012879">
    <property type="entry name" value="CCDC47"/>
</dbReference>
<dbReference type="Pfam" id="PF07946">
    <property type="entry name" value="CCDC47"/>
    <property type="match status" value="1"/>
</dbReference>
<keyword evidence="7" id="KW-1185">Reference proteome</keyword>
<accession>A0A2T2ZSX1</accession>
<evidence type="ECO:0008006" key="8">
    <source>
        <dbReference type="Google" id="ProtNLM"/>
    </source>
</evidence>
<evidence type="ECO:0000256" key="3">
    <source>
        <dbReference type="ARBA" id="ARBA00022989"/>
    </source>
</evidence>
<dbReference type="STRING" id="2025994.A0A2T2ZSX1"/>
<evidence type="ECO:0000256" key="1">
    <source>
        <dbReference type="ARBA" id="ARBA00004167"/>
    </source>
</evidence>
<dbReference type="EMBL" id="KZ678762">
    <property type="protein sequence ID" value="PSR75464.1"/>
    <property type="molecule type" value="Genomic_DNA"/>
</dbReference>
<dbReference type="Proteomes" id="UP000241462">
    <property type="component" value="Unassembled WGS sequence"/>
</dbReference>
<dbReference type="OrthoDB" id="10039147at2759"/>
<dbReference type="PANTHER" id="PTHR12883">
    <property type="entry name" value="ADIPOCYTE-SPECIFIC PROTEIN 4-RELATED"/>
    <property type="match status" value="1"/>
</dbReference>
<organism evidence="6 7">
    <name type="scientific">Coniella lustricola</name>
    <dbReference type="NCBI Taxonomy" id="2025994"/>
    <lineage>
        <taxon>Eukaryota</taxon>
        <taxon>Fungi</taxon>
        <taxon>Dikarya</taxon>
        <taxon>Ascomycota</taxon>
        <taxon>Pezizomycotina</taxon>
        <taxon>Sordariomycetes</taxon>
        <taxon>Sordariomycetidae</taxon>
        <taxon>Diaporthales</taxon>
        <taxon>Schizoparmaceae</taxon>
        <taxon>Coniella</taxon>
    </lineage>
</organism>
<proteinExistence type="predicted"/>
<protein>
    <recommendedName>
        <fullName evidence="8">DUF1682 domain protein</fullName>
    </recommendedName>
</protein>
<name>A0A2T2ZSX1_9PEZI</name>
<feature type="compositionally biased region" description="Basic and acidic residues" evidence="5">
    <location>
        <begin position="424"/>
        <end position="440"/>
    </location>
</feature>
<keyword evidence="2" id="KW-0812">Transmembrane</keyword>
<dbReference type="GO" id="GO:0005509">
    <property type="term" value="F:calcium ion binding"/>
    <property type="evidence" value="ECO:0007669"/>
    <property type="project" value="InterPro"/>
</dbReference>
<sequence>MADVLKGLFGGSKTTAAPVATPDSDFADFAEASEPSPEPFVPVPGGANLAGGANAPLATARPYTKWYRLDERYTLNDFRSEGAILACIIFIFTLHVIGSRLNRAKAKKWIRAHSQTLASEFALVGFGNNANSIITTTTTSPEGIPAELENPDKALVEKSLFEFATYASGRQNVAFLDVKLSLIRRFNPIMSVAEGGLSFFFESFNMPQDTAEITIFPFDGKENMLVPGVPGTAELRGKDTKSSYDGFVWAVMNKDKMKQVRDERFDVSLTFTKDNNKLPLWSTVMSESAEITNALLTNDLAKAIESAGDLFDFLIVSDQPIDKPKTIEETSPRKRIFLKYRLPSDNNYAPLLPIFQYAIRLTDQLVKDAHFRPEVLRKVKSVREETVKQIQKASIEEKSEERNYEREKAKKAKRDQELAALDAKGQKKYLEKEREKEQRKQQKRMTSRA</sequence>
<evidence type="ECO:0000313" key="6">
    <source>
        <dbReference type="EMBL" id="PSR75464.1"/>
    </source>
</evidence>
<evidence type="ECO:0000256" key="4">
    <source>
        <dbReference type="ARBA" id="ARBA00023136"/>
    </source>
</evidence>
<dbReference type="AlphaFoldDB" id="A0A2T2ZSX1"/>
<dbReference type="InParanoid" id="A0A2T2ZSX1"/>
<reference evidence="6 7" key="1">
    <citation type="journal article" date="2018" name="Mycol. Prog.">
        <title>Coniella lustricola, a new species from submerged detritus.</title>
        <authorList>
            <person name="Raudabaugh D.B."/>
            <person name="Iturriaga T."/>
            <person name="Carver A."/>
            <person name="Mondo S."/>
            <person name="Pangilinan J."/>
            <person name="Lipzen A."/>
            <person name="He G."/>
            <person name="Amirebrahimi M."/>
            <person name="Grigoriev I.V."/>
            <person name="Miller A.N."/>
        </authorList>
    </citation>
    <scope>NUCLEOTIDE SEQUENCE [LARGE SCALE GENOMIC DNA]</scope>
    <source>
        <strain evidence="6 7">B22-T-1</strain>
    </source>
</reference>
<dbReference type="GO" id="GO:0005783">
    <property type="term" value="C:endoplasmic reticulum"/>
    <property type="evidence" value="ECO:0007669"/>
    <property type="project" value="InterPro"/>
</dbReference>
<feature type="region of interest" description="Disordered" evidence="5">
    <location>
        <begin position="395"/>
        <end position="449"/>
    </location>
</feature>
<dbReference type="GO" id="GO:0016020">
    <property type="term" value="C:membrane"/>
    <property type="evidence" value="ECO:0007669"/>
    <property type="project" value="UniProtKB-SubCell"/>
</dbReference>
<evidence type="ECO:0000313" key="7">
    <source>
        <dbReference type="Proteomes" id="UP000241462"/>
    </source>
</evidence>
<gene>
    <name evidence="6" type="ORF">BD289DRAFT_418905</name>
</gene>
<dbReference type="PANTHER" id="PTHR12883:SF0">
    <property type="entry name" value="PAT COMPLEX SUBUNIT CCDC47"/>
    <property type="match status" value="1"/>
</dbReference>